<dbReference type="PANTHER" id="PTHR34351">
    <property type="entry name" value="SLR1927 PROTEIN-RELATED"/>
    <property type="match status" value="1"/>
</dbReference>
<evidence type="ECO:0000256" key="1">
    <source>
        <dbReference type="SAM" id="Phobius"/>
    </source>
</evidence>
<dbReference type="PANTHER" id="PTHR34351:SF1">
    <property type="entry name" value="SLR1927 PROTEIN"/>
    <property type="match status" value="1"/>
</dbReference>
<dbReference type="InterPro" id="IPR002881">
    <property type="entry name" value="DUF58"/>
</dbReference>
<proteinExistence type="predicted"/>
<evidence type="ECO:0000313" key="3">
    <source>
        <dbReference type="EMBL" id="QDU30254.1"/>
    </source>
</evidence>
<keyword evidence="1" id="KW-0812">Transmembrane</keyword>
<dbReference type="Pfam" id="PF01882">
    <property type="entry name" value="DUF58"/>
    <property type="match status" value="1"/>
</dbReference>
<sequence>MAGWTAVASDALTRDFCPAVNRYVYWLKHPWVVLGLAAFVSAVIGWSGLRQGYVVCAAVLAVLTLGTLWPWIGMFGIRATLRFEQRQTREHRPTTAILNVTNRMPWPAWGFTLERGFRAAAVVEVGAASRETSPAHDIAVALAQIPARSQAEFRWEFTPEVRGDYPLQLPLLKTSFPFGLWEQSCPVEVASRLLVGPKVIPLSPLDLHQGGRTSLGALSDQRSGYEGDVLGTRAFRAGDLLRHVHWAQTARQGKLIVAERQANLSKEVRVSFDTDTINHFGVGTNASFEWAIRIAASFCQTLLRHDIALTLVAGDQRIRPVAGEPGQQQLLELFARLKLQDDGDFSDGGKIPSQTRGDRLSPALEIVITTERGIARWSQEQSANRIVVCLQVNEGQHGSTETCLPVIVSESLFESFSSQWQDFQRRELAHA</sequence>
<feature type="transmembrane region" description="Helical" evidence="1">
    <location>
        <begin position="29"/>
        <end position="46"/>
    </location>
</feature>
<keyword evidence="4" id="KW-1185">Reference proteome</keyword>
<protein>
    <recommendedName>
        <fullName evidence="2">DUF58 domain-containing protein</fullName>
    </recommendedName>
</protein>
<name>A0A517YJ66_9BACT</name>
<dbReference type="AlphaFoldDB" id="A0A517YJ66"/>
<reference evidence="3 4" key="1">
    <citation type="submission" date="2019-02" db="EMBL/GenBank/DDBJ databases">
        <title>Deep-cultivation of Planctomycetes and their phenomic and genomic characterization uncovers novel biology.</title>
        <authorList>
            <person name="Wiegand S."/>
            <person name="Jogler M."/>
            <person name="Boedeker C."/>
            <person name="Pinto D."/>
            <person name="Vollmers J."/>
            <person name="Rivas-Marin E."/>
            <person name="Kohn T."/>
            <person name="Peeters S.H."/>
            <person name="Heuer A."/>
            <person name="Rast P."/>
            <person name="Oberbeckmann S."/>
            <person name="Bunk B."/>
            <person name="Jeske O."/>
            <person name="Meyerdierks A."/>
            <person name="Storesund J.E."/>
            <person name="Kallscheuer N."/>
            <person name="Luecker S."/>
            <person name="Lage O.M."/>
            <person name="Pohl T."/>
            <person name="Merkel B.J."/>
            <person name="Hornburger P."/>
            <person name="Mueller R.-W."/>
            <person name="Bruemmer F."/>
            <person name="Labrenz M."/>
            <person name="Spormann A.M."/>
            <person name="Op den Camp H."/>
            <person name="Overmann J."/>
            <person name="Amann R."/>
            <person name="Jetten M.S.M."/>
            <person name="Mascher T."/>
            <person name="Medema M.H."/>
            <person name="Devos D.P."/>
            <person name="Kaster A.-K."/>
            <person name="Ovreas L."/>
            <person name="Rohde M."/>
            <person name="Galperin M.Y."/>
            <person name="Jogler C."/>
        </authorList>
    </citation>
    <scope>NUCLEOTIDE SEQUENCE [LARGE SCALE GENOMIC DNA]</scope>
    <source>
        <strain evidence="3 4">ETA_A8</strain>
    </source>
</reference>
<accession>A0A517YJ66</accession>
<organism evidence="3 4">
    <name type="scientific">Anatilimnocola aggregata</name>
    <dbReference type="NCBI Taxonomy" id="2528021"/>
    <lineage>
        <taxon>Bacteria</taxon>
        <taxon>Pseudomonadati</taxon>
        <taxon>Planctomycetota</taxon>
        <taxon>Planctomycetia</taxon>
        <taxon>Pirellulales</taxon>
        <taxon>Pirellulaceae</taxon>
        <taxon>Anatilimnocola</taxon>
    </lineage>
</organism>
<keyword evidence="1" id="KW-1133">Transmembrane helix</keyword>
<feature type="transmembrane region" description="Helical" evidence="1">
    <location>
        <begin position="53"/>
        <end position="72"/>
    </location>
</feature>
<dbReference type="Proteomes" id="UP000315017">
    <property type="component" value="Chromosome"/>
</dbReference>
<evidence type="ECO:0000313" key="4">
    <source>
        <dbReference type="Proteomes" id="UP000315017"/>
    </source>
</evidence>
<dbReference type="KEGG" id="aagg:ETAA8_53730"/>
<dbReference type="EMBL" id="CP036274">
    <property type="protein sequence ID" value="QDU30254.1"/>
    <property type="molecule type" value="Genomic_DNA"/>
</dbReference>
<feature type="domain" description="DUF58" evidence="2">
    <location>
        <begin position="232"/>
        <end position="367"/>
    </location>
</feature>
<gene>
    <name evidence="3" type="ORF">ETAA8_53730</name>
</gene>
<evidence type="ECO:0000259" key="2">
    <source>
        <dbReference type="Pfam" id="PF01882"/>
    </source>
</evidence>
<keyword evidence="1" id="KW-0472">Membrane</keyword>